<protein>
    <submittedName>
        <fullName evidence="1">Uncharacterized protein</fullName>
    </submittedName>
</protein>
<accession>A0A9X8UIC1</accession>
<organism evidence="1 2">
    <name type="scientific">Harryflintia acetispora</name>
    <dbReference type="NCBI Taxonomy" id="1849041"/>
    <lineage>
        <taxon>Bacteria</taxon>
        <taxon>Bacillati</taxon>
        <taxon>Bacillota</taxon>
        <taxon>Clostridia</taxon>
        <taxon>Eubacteriales</taxon>
        <taxon>Oscillospiraceae</taxon>
        <taxon>Harryflintia</taxon>
    </lineage>
</organism>
<reference evidence="1 2" key="1">
    <citation type="submission" date="2019-03" db="EMBL/GenBank/DDBJ databases">
        <title>Genomic Encyclopedia of Type Strains, Phase IV (KMG-IV): sequencing the most valuable type-strain genomes for metagenomic binning, comparative biology and taxonomic classification.</title>
        <authorList>
            <person name="Goeker M."/>
        </authorList>
    </citation>
    <scope>NUCLEOTIDE SEQUENCE [LARGE SCALE GENOMIC DNA]</scope>
    <source>
        <strain evidence="1 2">DSM 100433</strain>
    </source>
</reference>
<keyword evidence="2" id="KW-1185">Reference proteome</keyword>
<proteinExistence type="predicted"/>
<sequence length="124" mass="12950">MTERMRPGAPGRPNAQAVRVIDAKEGKVTVQGDTTLQDPRYLYGGCRYIPSEGDRLLLLNAGGEQVIAGVIDEGDGGLRPGEVELRSTGGAVLRLCADGTIKLNGLTVSQNGEIVGKTEGSNGQ</sequence>
<dbReference type="Proteomes" id="UP000294682">
    <property type="component" value="Unassembled WGS sequence"/>
</dbReference>
<gene>
    <name evidence="1" type="ORF">EDD78_109106</name>
</gene>
<dbReference type="AlphaFoldDB" id="A0A9X8UIC1"/>
<evidence type="ECO:0000313" key="2">
    <source>
        <dbReference type="Proteomes" id="UP000294682"/>
    </source>
</evidence>
<dbReference type="EMBL" id="SLUK01000009">
    <property type="protein sequence ID" value="TCL42635.1"/>
    <property type="molecule type" value="Genomic_DNA"/>
</dbReference>
<name>A0A9X8UIC1_9FIRM</name>
<evidence type="ECO:0000313" key="1">
    <source>
        <dbReference type="EMBL" id="TCL42635.1"/>
    </source>
</evidence>
<comment type="caution">
    <text evidence="1">The sequence shown here is derived from an EMBL/GenBank/DDBJ whole genome shotgun (WGS) entry which is preliminary data.</text>
</comment>